<dbReference type="AlphaFoldDB" id="A0A6M5Z4W9"/>
<feature type="region of interest" description="Disordered" evidence="1">
    <location>
        <begin position="383"/>
        <end position="416"/>
    </location>
</feature>
<evidence type="ECO:0000313" key="3">
    <source>
        <dbReference type="EMBL" id="QJX00273.1"/>
    </source>
</evidence>
<feature type="signal peptide" evidence="2">
    <location>
        <begin position="1"/>
        <end position="33"/>
    </location>
</feature>
<organism evidence="3 4">
    <name type="scientific">Frigoriglobus tundricola</name>
    <dbReference type="NCBI Taxonomy" id="2774151"/>
    <lineage>
        <taxon>Bacteria</taxon>
        <taxon>Pseudomonadati</taxon>
        <taxon>Planctomycetota</taxon>
        <taxon>Planctomycetia</taxon>
        <taxon>Gemmatales</taxon>
        <taxon>Gemmataceae</taxon>
        <taxon>Frigoriglobus</taxon>
    </lineage>
</organism>
<keyword evidence="4" id="KW-1185">Reference proteome</keyword>
<proteinExistence type="predicted"/>
<gene>
    <name evidence="3" type="ORF">FTUN_7898</name>
</gene>
<reference evidence="4" key="1">
    <citation type="submission" date="2020-05" db="EMBL/GenBank/DDBJ databases">
        <title>Frigoriglobus tundricola gen. nov., sp. nov., a psychrotolerant cellulolytic planctomycete of the family Gemmataceae with two divergent copies of 16S rRNA gene.</title>
        <authorList>
            <person name="Kulichevskaya I.S."/>
            <person name="Ivanova A.A."/>
            <person name="Naumoff D.G."/>
            <person name="Beletsky A.V."/>
            <person name="Rijpstra W.I.C."/>
            <person name="Sinninghe Damste J.S."/>
            <person name="Mardanov A.V."/>
            <person name="Ravin N.V."/>
            <person name="Dedysh S.N."/>
        </authorList>
    </citation>
    <scope>NUCLEOTIDE SEQUENCE [LARGE SCALE GENOMIC DNA]</scope>
    <source>
        <strain evidence="4">PL17</strain>
    </source>
</reference>
<dbReference type="Gene3D" id="1.25.40.10">
    <property type="entry name" value="Tetratricopeptide repeat domain"/>
    <property type="match status" value="2"/>
</dbReference>
<dbReference type="Pfam" id="PF13174">
    <property type="entry name" value="TPR_6"/>
    <property type="match status" value="1"/>
</dbReference>
<sequence length="416" mass="47006">MAKPADRRFRPGRARALVAAVALLLLANGCQTARNFKERVRETSGKVFGVNYDDPMAEDKLKQAEEMFAGGQYEKARELFRGLADNQGNTAALAERARYMQAMCRYQQGQYPEACDTFHKVLLDFPIGTYRVDCCARMFEICDYWLDDFRTELEQRSNENGIMRWRPGMPDWRDRTKPKIDQEGRTIEALERIHTNDPKGPIADKAIFWCGYINFIRGNFNEADHFFSQMVEMHPDSPLRPQALALAIQAKNSSTGGAVYDGRKCAEALQLVHVAEATVPELTNNPEMSEKLTRAKFAIRSQQAEKDFRTADYYERTGHPGSAVFYYELVRRRYAGTRYSDIATERQARLIQLMQDGRPEVGNDPFAVAKAKWGEVFGKPQAVEEKDRVRSDPNLVVPAGGLSPQQGISGAGGPRP</sequence>
<dbReference type="Proteomes" id="UP000503447">
    <property type="component" value="Chromosome"/>
</dbReference>
<evidence type="ECO:0000256" key="2">
    <source>
        <dbReference type="SAM" id="SignalP"/>
    </source>
</evidence>
<evidence type="ECO:0008006" key="5">
    <source>
        <dbReference type="Google" id="ProtNLM"/>
    </source>
</evidence>
<dbReference type="InterPro" id="IPR011990">
    <property type="entry name" value="TPR-like_helical_dom_sf"/>
</dbReference>
<dbReference type="RefSeq" id="WP_171475058.1">
    <property type="nucleotide sequence ID" value="NZ_CP053452.2"/>
</dbReference>
<dbReference type="EMBL" id="CP053452">
    <property type="protein sequence ID" value="QJX00273.1"/>
    <property type="molecule type" value="Genomic_DNA"/>
</dbReference>
<dbReference type="SUPFAM" id="SSF48452">
    <property type="entry name" value="TPR-like"/>
    <property type="match status" value="1"/>
</dbReference>
<dbReference type="KEGG" id="ftj:FTUN_7898"/>
<feature type="chain" id="PRO_5026911301" description="Outer membrane lipoprotein BamD-like domain-containing protein" evidence="2">
    <location>
        <begin position="34"/>
        <end position="416"/>
    </location>
</feature>
<evidence type="ECO:0000256" key="1">
    <source>
        <dbReference type="SAM" id="MobiDB-lite"/>
    </source>
</evidence>
<evidence type="ECO:0000313" key="4">
    <source>
        <dbReference type="Proteomes" id="UP000503447"/>
    </source>
</evidence>
<protein>
    <recommendedName>
        <fullName evidence="5">Outer membrane lipoprotein BamD-like domain-containing protein</fullName>
    </recommendedName>
</protein>
<accession>A0A6M5Z4W9</accession>
<dbReference type="InterPro" id="IPR019734">
    <property type="entry name" value="TPR_rpt"/>
</dbReference>
<keyword evidence="2" id="KW-0732">Signal</keyword>
<name>A0A6M5Z4W9_9BACT</name>